<dbReference type="SUPFAM" id="SSF53474">
    <property type="entry name" value="alpha/beta-Hydrolases"/>
    <property type="match status" value="1"/>
</dbReference>
<proteinExistence type="predicted"/>
<evidence type="ECO:0000259" key="1">
    <source>
        <dbReference type="Pfam" id="PF00561"/>
    </source>
</evidence>
<gene>
    <name evidence="2" type="ORF">A3H61_04215</name>
</gene>
<sequence length="244" mass="27604">MIRYYRAQAPSCKSEAPTLLFLHGWGSEGAVWRGVCEKLAHCGYHMYALDLSGFGASETPKNPYSLDDYARSVFKFIQTLKLKKIILVGHSFGGSVAIKLAATHPKIIQKLILVSSSGIRKMTAKKRAVGFIAKCVKPFFRSRYMQPFRKKLYILIGAEDYTATPKLTETFRLIVNEDLALILPKITQKTLIIWGDKDRATPLKDAYIFEHLIQNSALVVLKGAGHYSFLDKQDEWIEAVERFI</sequence>
<evidence type="ECO:0000313" key="2">
    <source>
        <dbReference type="EMBL" id="OGY73008.1"/>
    </source>
</evidence>
<reference evidence="2 3" key="1">
    <citation type="journal article" date="2016" name="Nat. Commun.">
        <title>Thousands of microbial genomes shed light on interconnected biogeochemical processes in an aquifer system.</title>
        <authorList>
            <person name="Anantharaman K."/>
            <person name="Brown C.T."/>
            <person name="Hug L.A."/>
            <person name="Sharon I."/>
            <person name="Castelle C.J."/>
            <person name="Probst A.J."/>
            <person name="Thomas B.C."/>
            <person name="Singh A."/>
            <person name="Wilkins M.J."/>
            <person name="Karaoz U."/>
            <person name="Brodie E.L."/>
            <person name="Williams K.H."/>
            <person name="Hubbard S.S."/>
            <person name="Banfield J.F."/>
        </authorList>
    </citation>
    <scope>NUCLEOTIDE SEQUENCE [LARGE SCALE GENOMIC DNA]</scope>
</reference>
<dbReference type="PRINTS" id="PR00111">
    <property type="entry name" value="ABHYDROLASE"/>
</dbReference>
<dbReference type="PANTHER" id="PTHR43798:SF33">
    <property type="entry name" value="HYDROLASE, PUTATIVE (AFU_ORTHOLOGUE AFUA_2G14860)-RELATED"/>
    <property type="match status" value="1"/>
</dbReference>
<dbReference type="EMBL" id="MHJU01000019">
    <property type="protein sequence ID" value="OGY73008.1"/>
    <property type="molecule type" value="Genomic_DNA"/>
</dbReference>
<dbReference type="Gene3D" id="3.40.50.1820">
    <property type="entry name" value="alpha/beta hydrolase"/>
    <property type="match status" value="1"/>
</dbReference>
<dbReference type="AlphaFoldDB" id="A0A1G2A7Z1"/>
<feature type="domain" description="AB hydrolase-1" evidence="1">
    <location>
        <begin position="17"/>
        <end position="151"/>
    </location>
</feature>
<comment type="caution">
    <text evidence="2">The sequence shown here is derived from an EMBL/GenBank/DDBJ whole genome shotgun (WGS) entry which is preliminary data.</text>
</comment>
<name>A0A1G2A7Z1_9BACT</name>
<evidence type="ECO:0000313" key="3">
    <source>
        <dbReference type="Proteomes" id="UP000178315"/>
    </source>
</evidence>
<organism evidence="2 3">
    <name type="scientific">Candidatus Jacksonbacteria bacterium RIFCSPLOWO2_02_FULL_44_20</name>
    <dbReference type="NCBI Taxonomy" id="1798460"/>
    <lineage>
        <taxon>Bacteria</taxon>
        <taxon>Candidatus Jacksoniibacteriota</taxon>
    </lineage>
</organism>
<dbReference type="InterPro" id="IPR050266">
    <property type="entry name" value="AB_hydrolase_sf"/>
</dbReference>
<dbReference type="InterPro" id="IPR000073">
    <property type="entry name" value="AB_hydrolase_1"/>
</dbReference>
<dbReference type="PANTHER" id="PTHR43798">
    <property type="entry name" value="MONOACYLGLYCEROL LIPASE"/>
    <property type="match status" value="1"/>
</dbReference>
<protein>
    <recommendedName>
        <fullName evidence="1">AB hydrolase-1 domain-containing protein</fullName>
    </recommendedName>
</protein>
<dbReference type="Pfam" id="PF00561">
    <property type="entry name" value="Abhydrolase_1"/>
    <property type="match status" value="1"/>
</dbReference>
<accession>A0A1G2A7Z1</accession>
<dbReference type="InterPro" id="IPR029058">
    <property type="entry name" value="AB_hydrolase_fold"/>
</dbReference>
<dbReference type="GO" id="GO:0016020">
    <property type="term" value="C:membrane"/>
    <property type="evidence" value="ECO:0007669"/>
    <property type="project" value="TreeGrafter"/>
</dbReference>
<dbReference type="Proteomes" id="UP000178315">
    <property type="component" value="Unassembled WGS sequence"/>
</dbReference>